<protein>
    <submittedName>
        <fullName evidence="1">Uncharacterized protein</fullName>
    </submittedName>
</protein>
<accession>A0A437R5H2</accession>
<keyword evidence="2" id="KW-1185">Reference proteome</keyword>
<proteinExistence type="predicted"/>
<evidence type="ECO:0000313" key="2">
    <source>
        <dbReference type="Proteomes" id="UP000283077"/>
    </source>
</evidence>
<name>A0A437R5H2_9GAMM</name>
<organism evidence="1 2">
    <name type="scientific">Rheinheimera riviphila</name>
    <dbReference type="NCBI Taxonomy" id="1834037"/>
    <lineage>
        <taxon>Bacteria</taxon>
        <taxon>Pseudomonadati</taxon>
        <taxon>Pseudomonadota</taxon>
        <taxon>Gammaproteobacteria</taxon>
        <taxon>Chromatiales</taxon>
        <taxon>Chromatiaceae</taxon>
        <taxon>Rheinheimera</taxon>
    </lineage>
</organism>
<dbReference type="RefSeq" id="WP_127697407.1">
    <property type="nucleotide sequence ID" value="NZ_SACS01000001.1"/>
</dbReference>
<dbReference type="AlphaFoldDB" id="A0A437R5H2"/>
<reference evidence="1 2" key="1">
    <citation type="submission" date="2019-01" db="EMBL/GenBank/DDBJ databases">
        <authorList>
            <person name="Chen W.-M."/>
        </authorList>
    </citation>
    <scope>NUCLEOTIDE SEQUENCE [LARGE SCALE GENOMIC DNA]</scope>
    <source>
        <strain evidence="1 2">KYPC3</strain>
    </source>
</reference>
<dbReference type="EMBL" id="SACS01000001">
    <property type="protein sequence ID" value="RVU42030.1"/>
    <property type="molecule type" value="Genomic_DNA"/>
</dbReference>
<evidence type="ECO:0000313" key="1">
    <source>
        <dbReference type="EMBL" id="RVU42030.1"/>
    </source>
</evidence>
<gene>
    <name evidence="1" type="ORF">EOE67_02265</name>
</gene>
<dbReference type="Proteomes" id="UP000283077">
    <property type="component" value="Unassembled WGS sequence"/>
</dbReference>
<comment type="caution">
    <text evidence="1">The sequence shown here is derived from an EMBL/GenBank/DDBJ whole genome shotgun (WGS) entry which is preliminary data.</text>
</comment>
<sequence>MKVLVTSGKGCISSHRGIALMPAGITPGNFDRLSNTSAKMLHRRQAFSGQHGEFTTESADE</sequence>